<protein>
    <submittedName>
        <fullName evidence="4">Thioredoxin reductase</fullName>
    </submittedName>
</protein>
<dbReference type="PANTHER" id="PTHR42949">
    <property type="entry name" value="ANAEROBIC GLYCEROL-3-PHOSPHATE DEHYDROGENASE SUBUNIT B"/>
    <property type="match status" value="1"/>
</dbReference>
<dbReference type="Pfam" id="PF13510">
    <property type="entry name" value="Fer2_4"/>
    <property type="match status" value="1"/>
</dbReference>
<dbReference type="InterPro" id="IPR007419">
    <property type="entry name" value="BFD-like_2Fe2S-bd_dom"/>
</dbReference>
<dbReference type="Pfam" id="PF04324">
    <property type="entry name" value="Fer2_BFD"/>
    <property type="match status" value="1"/>
</dbReference>
<dbReference type="InterPro" id="IPR023753">
    <property type="entry name" value="FAD/NAD-binding_dom"/>
</dbReference>
<keyword evidence="5" id="KW-1185">Reference proteome</keyword>
<dbReference type="GO" id="GO:0051536">
    <property type="term" value="F:iron-sulfur cluster binding"/>
    <property type="evidence" value="ECO:0007669"/>
    <property type="project" value="InterPro"/>
</dbReference>
<feature type="domain" description="BFD-like [2Fe-2S]-binding" evidence="2">
    <location>
        <begin position="500"/>
        <end position="548"/>
    </location>
</feature>
<dbReference type="PANTHER" id="PTHR42949:SF3">
    <property type="entry name" value="ANAEROBIC GLYCEROL-3-PHOSPHATE DEHYDROGENASE SUBUNIT B"/>
    <property type="match status" value="1"/>
</dbReference>
<feature type="domain" description="FAD/NAD(P)-binding" evidence="3">
    <location>
        <begin position="120"/>
        <end position="440"/>
    </location>
</feature>
<comment type="caution">
    <text evidence="4">The sequence shown here is derived from an EMBL/GenBank/DDBJ whole genome shotgun (WGS) entry which is preliminary data.</text>
</comment>
<dbReference type="PRINTS" id="PR00368">
    <property type="entry name" value="FADPNR"/>
</dbReference>
<dbReference type="RefSeq" id="WP_183339441.1">
    <property type="nucleotide sequence ID" value="NZ_JACHNU010000001.1"/>
</dbReference>
<evidence type="ECO:0000256" key="1">
    <source>
        <dbReference type="ARBA" id="ARBA00023002"/>
    </source>
</evidence>
<dbReference type="Gene3D" id="1.10.10.1100">
    <property type="entry name" value="BFD-like [2Fe-2S]-binding domain"/>
    <property type="match status" value="1"/>
</dbReference>
<organism evidence="4 5">
    <name type="scientific">Conexibacter arvalis</name>
    <dbReference type="NCBI Taxonomy" id="912552"/>
    <lineage>
        <taxon>Bacteria</taxon>
        <taxon>Bacillati</taxon>
        <taxon>Actinomycetota</taxon>
        <taxon>Thermoleophilia</taxon>
        <taxon>Solirubrobacterales</taxon>
        <taxon>Conexibacteraceae</taxon>
        <taxon>Conexibacter</taxon>
    </lineage>
</organism>
<evidence type="ECO:0000313" key="5">
    <source>
        <dbReference type="Proteomes" id="UP000585272"/>
    </source>
</evidence>
<dbReference type="SUPFAM" id="SSF54292">
    <property type="entry name" value="2Fe-2S ferredoxin-like"/>
    <property type="match status" value="1"/>
</dbReference>
<accession>A0A840I8W3</accession>
<dbReference type="EMBL" id="JACHNU010000001">
    <property type="protein sequence ID" value="MBB4661349.1"/>
    <property type="molecule type" value="Genomic_DNA"/>
</dbReference>
<dbReference type="InterPro" id="IPR041854">
    <property type="entry name" value="BFD-like_2Fe2S-bd_dom_sf"/>
</dbReference>
<keyword evidence="1" id="KW-0560">Oxidoreductase</keyword>
<dbReference type="CDD" id="cd19946">
    <property type="entry name" value="GlpA-like_Fer2_BFD-like"/>
    <property type="match status" value="1"/>
</dbReference>
<evidence type="ECO:0000259" key="2">
    <source>
        <dbReference type="Pfam" id="PF04324"/>
    </source>
</evidence>
<dbReference type="AlphaFoldDB" id="A0A840I8W3"/>
<dbReference type="InterPro" id="IPR042204">
    <property type="entry name" value="2Fe-2S-bd_N"/>
</dbReference>
<dbReference type="InterPro" id="IPR051691">
    <property type="entry name" value="Metab_Enz_Cyan_OpOx_G3PDH"/>
</dbReference>
<reference evidence="4 5" key="1">
    <citation type="submission" date="2020-08" db="EMBL/GenBank/DDBJ databases">
        <title>Genomic Encyclopedia of Archaeal and Bacterial Type Strains, Phase II (KMG-II): from individual species to whole genera.</title>
        <authorList>
            <person name="Goeker M."/>
        </authorList>
    </citation>
    <scope>NUCLEOTIDE SEQUENCE [LARGE SCALE GENOMIC DNA]</scope>
    <source>
        <strain evidence="4 5">DSM 23288</strain>
    </source>
</reference>
<dbReference type="CDD" id="cd00207">
    <property type="entry name" value="fer2"/>
    <property type="match status" value="1"/>
</dbReference>
<dbReference type="Proteomes" id="UP000585272">
    <property type="component" value="Unassembled WGS sequence"/>
</dbReference>
<dbReference type="Gene3D" id="3.10.20.440">
    <property type="entry name" value="2Fe-2S iron-sulphur cluster binding domain, sarcosine oxidase, alpha subunit, N-terminal domain"/>
    <property type="match status" value="1"/>
</dbReference>
<dbReference type="InterPro" id="IPR036188">
    <property type="entry name" value="FAD/NAD-bd_sf"/>
</dbReference>
<dbReference type="GO" id="GO:0016491">
    <property type="term" value="F:oxidoreductase activity"/>
    <property type="evidence" value="ECO:0007669"/>
    <property type="project" value="UniProtKB-KW"/>
</dbReference>
<dbReference type="PRINTS" id="PR00469">
    <property type="entry name" value="PNDRDTASEII"/>
</dbReference>
<evidence type="ECO:0000313" key="4">
    <source>
        <dbReference type="EMBL" id="MBB4661349.1"/>
    </source>
</evidence>
<evidence type="ECO:0000259" key="3">
    <source>
        <dbReference type="Pfam" id="PF07992"/>
    </source>
</evidence>
<gene>
    <name evidence="4" type="ORF">BDZ31_000922</name>
</gene>
<dbReference type="InterPro" id="IPR001041">
    <property type="entry name" value="2Fe-2S_ferredoxin-type"/>
</dbReference>
<name>A0A840I8W3_9ACTN</name>
<sequence length="580" mass="60369">MRIRSTGLEAAPETIQITFAGRRLEARATDTVASALVAAGELSCRETIDGDTRGIFCGMGVCQECLVEVDGEPGFRACMTPVRDGMAVAHQPARPDLAALAARDEETAGAPAPARERVCDLLVVGGGPAGLAAAVAAAEAGLDVVLADERAKLGGQYYKQPPEALVSDERRLDAQYRSGRRLIARARAAGVELLAGVQIWGAPAVDELLATTPDGDLTLRPRALIAATGAYERGVPLPGWTLPGVITTGAAQTLLRAYQVAPGTRVLVSGNGPLNMQVAAELVRGGAKVVALAELARLTDPRRAPALARMAAAAPDLIVQGAGYGATLARGRVPVLHGRALVRAEGDGRVERATVAKIDADGRAVPGSEKSYEVDAVCVGFGFLPSNELARSLGATHRWSKQEGGFVVERSSRGRTSVDGLWVVGDGGGIGGARVAQAAGTLAGLDAVRSLGRTVPEAQAAVERSAEREHARARRFQDALWTAYAAPRLVDQLAAPDTPVCRCENVPLRAVEEAFDAGMGHIGAVKRVTRAGMGGCQGRYCGGLLAEIGARRAARPPEELDLFAPSAPFKPRRIEDLTAG</sequence>
<proteinExistence type="predicted"/>
<dbReference type="InterPro" id="IPR036010">
    <property type="entry name" value="2Fe-2S_ferredoxin-like_sf"/>
</dbReference>
<dbReference type="Pfam" id="PF07992">
    <property type="entry name" value="Pyr_redox_2"/>
    <property type="match status" value="1"/>
</dbReference>
<dbReference type="SUPFAM" id="SSF51905">
    <property type="entry name" value="FAD/NAD(P)-binding domain"/>
    <property type="match status" value="1"/>
</dbReference>
<dbReference type="Gene3D" id="3.50.50.60">
    <property type="entry name" value="FAD/NAD(P)-binding domain"/>
    <property type="match status" value="2"/>
</dbReference>